<sequence>MMRCANKTIPLSKTKHYRVFWSKHLEELKRKWKTLCNIVDQTEITESCKAGDDSRLSKFLLFLLYVGRITLSAHLNGRGKVVVERWWNESSQATPVKEVIKDIEAVEFA</sequence>
<gene>
    <name evidence="1" type="ORF">HNAJ_LOCUS11255</name>
</gene>
<evidence type="ECO:0000313" key="2">
    <source>
        <dbReference type="Proteomes" id="UP000278807"/>
    </source>
</evidence>
<organism evidence="3">
    <name type="scientific">Rodentolepis nana</name>
    <name type="common">Dwarf tapeworm</name>
    <name type="synonym">Hymenolepis nana</name>
    <dbReference type="NCBI Taxonomy" id="102285"/>
    <lineage>
        <taxon>Eukaryota</taxon>
        <taxon>Metazoa</taxon>
        <taxon>Spiralia</taxon>
        <taxon>Lophotrochozoa</taxon>
        <taxon>Platyhelminthes</taxon>
        <taxon>Cestoda</taxon>
        <taxon>Eucestoda</taxon>
        <taxon>Cyclophyllidea</taxon>
        <taxon>Hymenolepididae</taxon>
        <taxon>Rodentolepis</taxon>
    </lineage>
</organism>
<evidence type="ECO:0000313" key="1">
    <source>
        <dbReference type="EMBL" id="VDO09960.1"/>
    </source>
</evidence>
<name>A0A0R3TU49_RODNA</name>
<keyword evidence="2" id="KW-1185">Reference proteome</keyword>
<proteinExistence type="predicted"/>
<reference evidence="3" key="1">
    <citation type="submission" date="2017-02" db="UniProtKB">
        <authorList>
            <consortium name="WormBaseParasite"/>
        </authorList>
    </citation>
    <scope>IDENTIFICATION</scope>
</reference>
<evidence type="ECO:0000313" key="3">
    <source>
        <dbReference type="WBParaSite" id="HNAJ_0001126501-mRNA-1"/>
    </source>
</evidence>
<reference evidence="1 2" key="2">
    <citation type="submission" date="2018-11" db="EMBL/GenBank/DDBJ databases">
        <authorList>
            <consortium name="Pathogen Informatics"/>
        </authorList>
    </citation>
    <scope>NUCLEOTIDE SEQUENCE [LARGE SCALE GENOMIC DNA]</scope>
</reference>
<dbReference type="EMBL" id="UZAE01013462">
    <property type="protein sequence ID" value="VDO09960.1"/>
    <property type="molecule type" value="Genomic_DNA"/>
</dbReference>
<dbReference type="WBParaSite" id="HNAJ_0001126501-mRNA-1">
    <property type="protein sequence ID" value="HNAJ_0001126501-mRNA-1"/>
    <property type="gene ID" value="HNAJ_0001126501"/>
</dbReference>
<dbReference type="AlphaFoldDB" id="A0A0R3TU49"/>
<accession>A0A0R3TU49</accession>
<protein>
    <submittedName>
        <fullName evidence="3">Retrovirus-related Pol polyprotein from transposon TNT 1-94</fullName>
    </submittedName>
</protein>
<dbReference type="Proteomes" id="UP000278807">
    <property type="component" value="Unassembled WGS sequence"/>
</dbReference>